<dbReference type="EMBL" id="BAAAHH010000007">
    <property type="protein sequence ID" value="GAA0947218.1"/>
    <property type="molecule type" value="Genomic_DNA"/>
</dbReference>
<comment type="caution">
    <text evidence="3">The sequence shown here is derived from an EMBL/GenBank/DDBJ whole genome shotgun (WGS) entry which is preliminary data.</text>
</comment>
<gene>
    <name evidence="3" type="ORF">GCM10009550_22480</name>
</gene>
<sequence length="392" mass="41524">MRRLGLIALALLVLAGCSEAPGSPPESSREAASGPLRTIARAPVPARTSHVAAWTGEEMVVWGGQGALEKSADPEETPRMYARLLTDGAAYDPKADKWRLIAAGPLTGRTAQNVVWTGSLLLIWGGDAQRKKLKDGAAYDPATDTWTALPDAPAARSGAQTAWTGTEALFVGGSGSSPEGGVAYNPATRTWRALPAAPVHSYDWALSTWTGKELLLFTEMSASTGVMGAAYDPVRDTWRKIPKGPVAAGSASGVVWAGDRAVFFSTSPERLDGGRTHPWPHPLDPGGFYLPEGDRWERMPLAPSETAGYGTPMPVGRKVVQWGGTGDAAVYDLDEARWQKVSLPETPWRESPSLIWSGTEVIAWGGDSCPATAKCLGLNPVVDGVAWNPGRS</sequence>
<dbReference type="PROSITE" id="PS51257">
    <property type="entry name" value="PROKAR_LIPOPROTEIN"/>
    <property type="match status" value="1"/>
</dbReference>
<proteinExistence type="predicted"/>
<dbReference type="RefSeq" id="WP_344239608.1">
    <property type="nucleotide sequence ID" value="NZ_BAAAHH010000007.1"/>
</dbReference>
<evidence type="ECO:0000313" key="3">
    <source>
        <dbReference type="EMBL" id="GAA0947218.1"/>
    </source>
</evidence>
<feature type="signal peptide" evidence="2">
    <location>
        <begin position="1"/>
        <end position="20"/>
    </location>
</feature>
<dbReference type="PANTHER" id="PTHR46407:SF3">
    <property type="entry name" value="OS02G0208700 PROTEIN"/>
    <property type="match status" value="1"/>
</dbReference>
<keyword evidence="4" id="KW-1185">Reference proteome</keyword>
<evidence type="ECO:0000256" key="2">
    <source>
        <dbReference type="SAM" id="SignalP"/>
    </source>
</evidence>
<evidence type="ECO:0000313" key="4">
    <source>
        <dbReference type="Proteomes" id="UP001500665"/>
    </source>
</evidence>
<organism evidence="3 4">
    <name type="scientific">Actinocorallia libanotica</name>
    <dbReference type="NCBI Taxonomy" id="46162"/>
    <lineage>
        <taxon>Bacteria</taxon>
        <taxon>Bacillati</taxon>
        <taxon>Actinomycetota</taxon>
        <taxon>Actinomycetes</taxon>
        <taxon>Streptosporangiales</taxon>
        <taxon>Thermomonosporaceae</taxon>
        <taxon>Actinocorallia</taxon>
    </lineage>
</organism>
<reference evidence="4" key="1">
    <citation type="journal article" date="2019" name="Int. J. Syst. Evol. Microbiol.">
        <title>The Global Catalogue of Microorganisms (GCM) 10K type strain sequencing project: providing services to taxonomists for standard genome sequencing and annotation.</title>
        <authorList>
            <consortium name="The Broad Institute Genomics Platform"/>
            <consortium name="The Broad Institute Genome Sequencing Center for Infectious Disease"/>
            <person name="Wu L."/>
            <person name="Ma J."/>
        </authorList>
    </citation>
    <scope>NUCLEOTIDE SEQUENCE [LARGE SCALE GENOMIC DNA]</scope>
    <source>
        <strain evidence="4">JCM 10696</strain>
    </source>
</reference>
<keyword evidence="2" id="KW-0732">Signal</keyword>
<dbReference type="Gene3D" id="2.120.10.80">
    <property type="entry name" value="Kelch-type beta propeller"/>
    <property type="match status" value="2"/>
</dbReference>
<dbReference type="InterPro" id="IPR044595">
    <property type="entry name" value="KMD1-4"/>
</dbReference>
<dbReference type="SUPFAM" id="SSF117281">
    <property type="entry name" value="Kelch motif"/>
    <property type="match status" value="2"/>
</dbReference>
<dbReference type="PANTHER" id="PTHR46407">
    <property type="entry name" value="OS02G0208700 PROTEIN"/>
    <property type="match status" value="1"/>
</dbReference>
<dbReference type="InterPro" id="IPR015915">
    <property type="entry name" value="Kelch-typ_b-propeller"/>
</dbReference>
<evidence type="ECO:0000256" key="1">
    <source>
        <dbReference type="SAM" id="MobiDB-lite"/>
    </source>
</evidence>
<name>A0ABP4B7L6_9ACTN</name>
<evidence type="ECO:0008006" key="5">
    <source>
        <dbReference type="Google" id="ProtNLM"/>
    </source>
</evidence>
<feature type="chain" id="PRO_5046023425" description="Galactose oxidase" evidence="2">
    <location>
        <begin position="21"/>
        <end position="392"/>
    </location>
</feature>
<feature type="region of interest" description="Disordered" evidence="1">
    <location>
        <begin position="19"/>
        <end position="38"/>
    </location>
</feature>
<dbReference type="Proteomes" id="UP001500665">
    <property type="component" value="Unassembled WGS sequence"/>
</dbReference>
<accession>A0ABP4B7L6</accession>
<protein>
    <recommendedName>
        <fullName evidence="5">Galactose oxidase</fullName>
    </recommendedName>
</protein>